<gene>
    <name evidence="1" type="ORF">FXB38_11030</name>
</gene>
<accession>A0A5S4WVM0</accession>
<evidence type="ECO:0000313" key="1">
    <source>
        <dbReference type="EMBL" id="TYL85599.1"/>
    </source>
</evidence>
<sequence length="96" mass="9969">MAKSIRSYQAIITKYLPASNVKGSRIKASAAAGSITIHLDHALNAEGNHAKAAEVLANKLGWRGAWIMGGMPGDSGYCFVCANGDAAAFTTEGESK</sequence>
<dbReference type="OrthoDB" id="8242076at2"/>
<protein>
    <submittedName>
        <fullName evidence="1">Uncharacterized protein</fullName>
    </submittedName>
</protein>
<evidence type="ECO:0000313" key="2">
    <source>
        <dbReference type="Proteomes" id="UP000324853"/>
    </source>
</evidence>
<dbReference type="RefSeq" id="WP_148750886.1">
    <property type="nucleotide sequence ID" value="NZ_VSSR01000017.1"/>
</dbReference>
<name>A0A5S4WVM0_9BRAD</name>
<organism evidence="1 2">
    <name type="scientific">Bradyrhizobium cytisi</name>
    <dbReference type="NCBI Taxonomy" id="515489"/>
    <lineage>
        <taxon>Bacteria</taxon>
        <taxon>Pseudomonadati</taxon>
        <taxon>Pseudomonadota</taxon>
        <taxon>Alphaproteobacteria</taxon>
        <taxon>Hyphomicrobiales</taxon>
        <taxon>Nitrobacteraceae</taxon>
        <taxon>Bradyrhizobium</taxon>
    </lineage>
</organism>
<dbReference type="Proteomes" id="UP000324853">
    <property type="component" value="Unassembled WGS sequence"/>
</dbReference>
<dbReference type="AlphaFoldDB" id="A0A5S4WVM0"/>
<reference evidence="1 2" key="1">
    <citation type="submission" date="2019-08" db="EMBL/GenBank/DDBJ databases">
        <title>Bradyrhizobium hipponensis sp. nov., a rhizobium isolated from a Lupinus angustifolius root nodule in Tunisia.</title>
        <authorList>
            <person name="Off K."/>
            <person name="Rejili M."/>
            <person name="Mars M."/>
            <person name="Brachmann A."/>
            <person name="Marin M."/>
        </authorList>
    </citation>
    <scope>NUCLEOTIDE SEQUENCE [LARGE SCALE GENOMIC DNA]</scope>
    <source>
        <strain evidence="1 2">CTAW11</strain>
    </source>
</reference>
<proteinExistence type="predicted"/>
<keyword evidence="2" id="KW-1185">Reference proteome</keyword>
<dbReference type="EMBL" id="VSSR01000017">
    <property type="protein sequence ID" value="TYL85599.1"/>
    <property type="molecule type" value="Genomic_DNA"/>
</dbReference>
<comment type="caution">
    <text evidence="1">The sequence shown here is derived from an EMBL/GenBank/DDBJ whole genome shotgun (WGS) entry which is preliminary data.</text>
</comment>